<sequence>MNSGASLDEIGLKYATDKASNFHDFLNLYERVLATRRLEPVNIIEIGVYDGASVKMWREYFPNGRVVGVDINPAAATFADDGIQIEISDQSNMECLLSICRKYGPFDLIIDDGSHIWDHQILTLQQLFPWLNLGGIYILEDIDTSYGAYEADYRGLSDISAAQYLKNICDYMVGDRVLNLKGSKDPFIRAYASRIEYITFARRTSIIKRR</sequence>
<reference evidence="1 2" key="1">
    <citation type="submission" date="2019-06" db="EMBL/GenBank/DDBJ databases">
        <title>Genomic Encyclopedia of Type Strains, Phase IV (KMG-V): Genome sequencing to study the core and pangenomes of soil and plant-associated prokaryotes.</title>
        <authorList>
            <person name="Whitman W."/>
        </authorList>
    </citation>
    <scope>NUCLEOTIDE SEQUENCE [LARGE SCALE GENOMIC DNA]</scope>
    <source>
        <strain evidence="1 2">BR 11622</strain>
    </source>
</reference>
<organism evidence="1 2">
    <name type="scientific">Nitrospirillum amazonense</name>
    <dbReference type="NCBI Taxonomy" id="28077"/>
    <lineage>
        <taxon>Bacteria</taxon>
        <taxon>Pseudomonadati</taxon>
        <taxon>Pseudomonadota</taxon>
        <taxon>Alphaproteobacteria</taxon>
        <taxon>Rhodospirillales</taxon>
        <taxon>Azospirillaceae</taxon>
        <taxon>Nitrospirillum</taxon>
    </lineage>
</organism>
<dbReference type="Gene3D" id="3.40.50.150">
    <property type="entry name" value="Vaccinia Virus protein VP39"/>
    <property type="match status" value="1"/>
</dbReference>
<gene>
    <name evidence="1" type="ORF">FBZ90_108201</name>
</gene>
<dbReference type="EMBL" id="VITR01000008">
    <property type="protein sequence ID" value="TWB41177.1"/>
    <property type="molecule type" value="Genomic_DNA"/>
</dbReference>
<dbReference type="AlphaFoldDB" id="A0A560H4G6"/>
<protein>
    <submittedName>
        <fullName evidence="1">Methyltransferase family protein</fullName>
    </submittedName>
</protein>
<evidence type="ECO:0000313" key="1">
    <source>
        <dbReference type="EMBL" id="TWB41177.1"/>
    </source>
</evidence>
<dbReference type="RefSeq" id="WP_145733581.1">
    <property type="nucleotide sequence ID" value="NZ_VITR01000008.1"/>
</dbReference>
<dbReference type="GO" id="GO:0008168">
    <property type="term" value="F:methyltransferase activity"/>
    <property type="evidence" value="ECO:0007669"/>
    <property type="project" value="UniProtKB-KW"/>
</dbReference>
<dbReference type="Proteomes" id="UP000315751">
    <property type="component" value="Unassembled WGS sequence"/>
</dbReference>
<dbReference type="GO" id="GO:0032259">
    <property type="term" value="P:methylation"/>
    <property type="evidence" value="ECO:0007669"/>
    <property type="project" value="UniProtKB-KW"/>
</dbReference>
<comment type="caution">
    <text evidence="1">The sequence shown here is derived from an EMBL/GenBank/DDBJ whole genome shotgun (WGS) entry which is preliminary data.</text>
</comment>
<evidence type="ECO:0000313" key="2">
    <source>
        <dbReference type="Proteomes" id="UP000315751"/>
    </source>
</evidence>
<keyword evidence="1" id="KW-0808">Transferase</keyword>
<dbReference type="SUPFAM" id="SSF53335">
    <property type="entry name" value="S-adenosyl-L-methionine-dependent methyltransferases"/>
    <property type="match status" value="1"/>
</dbReference>
<keyword evidence="2" id="KW-1185">Reference proteome</keyword>
<proteinExistence type="predicted"/>
<accession>A0A560H4G6</accession>
<dbReference type="OrthoDB" id="5354021at2"/>
<dbReference type="InterPro" id="IPR029063">
    <property type="entry name" value="SAM-dependent_MTases_sf"/>
</dbReference>
<dbReference type="CDD" id="cd02440">
    <property type="entry name" value="AdoMet_MTases"/>
    <property type="match status" value="1"/>
</dbReference>
<keyword evidence="1" id="KW-0489">Methyltransferase</keyword>
<name>A0A560H4G6_9PROT</name>